<dbReference type="EMBL" id="CAADIW010000072">
    <property type="protein sequence ID" value="VFS44256.1"/>
    <property type="molecule type" value="Genomic_DNA"/>
</dbReference>
<name>A0A484Z943_9ENTR</name>
<gene>
    <name evidence="1" type="ORF">NCTC12126_05548</name>
</gene>
<evidence type="ECO:0000313" key="1">
    <source>
        <dbReference type="EMBL" id="VFS44256.1"/>
    </source>
</evidence>
<evidence type="ECO:0000313" key="2">
    <source>
        <dbReference type="Proteomes" id="UP000351155"/>
    </source>
</evidence>
<accession>A0A484Z943</accession>
<protein>
    <submittedName>
        <fullName evidence="1">Uncharacterized protein</fullName>
    </submittedName>
</protein>
<dbReference type="Proteomes" id="UP000351155">
    <property type="component" value="Unassembled WGS sequence"/>
</dbReference>
<dbReference type="AlphaFoldDB" id="A0A484Z943"/>
<organism evidence="1 2">
    <name type="scientific">Enterobacter cancerogenus</name>
    <dbReference type="NCBI Taxonomy" id="69218"/>
    <lineage>
        <taxon>Bacteria</taxon>
        <taxon>Pseudomonadati</taxon>
        <taxon>Pseudomonadota</taxon>
        <taxon>Gammaproteobacteria</taxon>
        <taxon>Enterobacterales</taxon>
        <taxon>Enterobacteriaceae</taxon>
        <taxon>Enterobacter</taxon>
        <taxon>Enterobacter cloacae complex</taxon>
    </lineage>
</organism>
<sequence>MFLRRTGHTAPLSQRERGYKVTYRLNGDAADTRAWDTASPSCHTAIA</sequence>
<proteinExistence type="predicted"/>
<reference evidence="1 2" key="1">
    <citation type="submission" date="2019-03" db="EMBL/GenBank/DDBJ databases">
        <authorList>
            <consortium name="Pathogen Informatics"/>
        </authorList>
    </citation>
    <scope>NUCLEOTIDE SEQUENCE [LARGE SCALE GENOMIC DNA]</scope>
    <source>
        <strain evidence="1 2">NCTC12126</strain>
    </source>
</reference>